<dbReference type="PANTHER" id="PTHR12150:SF13">
    <property type="entry name" value="METHYLTRANSFERASE C9ORF114-RELATED"/>
    <property type="match status" value="1"/>
</dbReference>
<protein>
    <submittedName>
        <fullName evidence="5">Methyltransferase C9orf114 isoform X1</fullName>
    </submittedName>
    <submittedName>
        <fullName evidence="6">Methyltransferase C9orf114 isoform X2</fullName>
    </submittedName>
</protein>
<dbReference type="Gene3D" id="3.40.1280.10">
    <property type="match status" value="1"/>
</dbReference>
<dbReference type="SUPFAM" id="SSF75217">
    <property type="entry name" value="alpha/beta knot"/>
    <property type="match status" value="1"/>
</dbReference>
<dbReference type="RefSeq" id="XP_018016713.1">
    <property type="nucleotide sequence ID" value="XM_018161224.2"/>
</dbReference>
<feature type="compositionally biased region" description="Basic and acidic residues" evidence="2">
    <location>
        <begin position="28"/>
        <end position="46"/>
    </location>
</feature>
<dbReference type="OrthoDB" id="361029at2759"/>
<comment type="similarity">
    <text evidence="1">Belongs to the class IV-like SAM-binding methyltransferase superfamily.</text>
</comment>
<dbReference type="InterPro" id="IPR003750">
    <property type="entry name" value="Put_MeTrfase-C9orf114-like"/>
</dbReference>
<dbReference type="CDD" id="cd18086">
    <property type="entry name" value="HsC9orf114-like"/>
    <property type="match status" value="1"/>
</dbReference>
<dbReference type="InterPro" id="IPR029026">
    <property type="entry name" value="tRNA_m1G_MTases_N"/>
</dbReference>
<dbReference type="RefSeq" id="XP_018016710.1">
    <property type="nucleotide sequence ID" value="XM_018161221.2"/>
</dbReference>
<name>A0A6A0H024_HYAAZ</name>
<evidence type="ECO:0000313" key="4">
    <source>
        <dbReference type="Proteomes" id="UP000694843"/>
    </source>
</evidence>
<organism evidence="3">
    <name type="scientific">Hyalella azteca</name>
    <name type="common">Amphipod</name>
    <dbReference type="NCBI Taxonomy" id="294128"/>
    <lineage>
        <taxon>Eukaryota</taxon>
        <taxon>Metazoa</taxon>
        <taxon>Ecdysozoa</taxon>
        <taxon>Arthropoda</taxon>
        <taxon>Crustacea</taxon>
        <taxon>Multicrustacea</taxon>
        <taxon>Malacostraca</taxon>
        <taxon>Eumalacostraca</taxon>
        <taxon>Peracarida</taxon>
        <taxon>Amphipoda</taxon>
        <taxon>Senticaudata</taxon>
        <taxon>Talitrida</taxon>
        <taxon>Talitroidea</taxon>
        <taxon>Hyalellidae</taxon>
        <taxon>Hyalella</taxon>
    </lineage>
</organism>
<dbReference type="GO" id="GO:0032259">
    <property type="term" value="P:methylation"/>
    <property type="evidence" value="ECO:0007669"/>
    <property type="project" value="UniProtKB-KW"/>
</dbReference>
<accession>A0A6A0H024</accession>
<evidence type="ECO:0000256" key="1">
    <source>
        <dbReference type="ARBA" id="ARBA00009841"/>
    </source>
</evidence>
<dbReference type="InterPro" id="IPR012340">
    <property type="entry name" value="NA-bd_OB-fold"/>
</dbReference>
<gene>
    <name evidence="5 6" type="primary">LOC108673399</name>
    <name evidence="3" type="ORF">HAZT_HAZT001523</name>
</gene>
<keyword evidence="4" id="KW-1185">Reference proteome</keyword>
<dbReference type="Pfam" id="PF02598">
    <property type="entry name" value="Methyltrn_RNA_3"/>
    <property type="match status" value="1"/>
</dbReference>
<evidence type="ECO:0000313" key="6">
    <source>
        <dbReference type="RefSeq" id="XP_018016713.1"/>
    </source>
</evidence>
<dbReference type="EMBL" id="JQDR03010287">
    <property type="protein sequence ID" value="KAA0194484.1"/>
    <property type="molecule type" value="Genomic_DNA"/>
</dbReference>
<keyword evidence="5 6" id="KW-0489">Methyltransferase</keyword>
<evidence type="ECO:0000256" key="2">
    <source>
        <dbReference type="SAM" id="MobiDB-lite"/>
    </source>
</evidence>
<dbReference type="PANTHER" id="PTHR12150">
    <property type="entry name" value="CLASS IV SAM-BINDING METHYLTRANSFERASE-RELATED"/>
    <property type="match status" value="1"/>
</dbReference>
<reference evidence="5 6" key="4">
    <citation type="submission" date="2025-04" db="UniProtKB">
        <authorList>
            <consortium name="RefSeq"/>
        </authorList>
    </citation>
    <scope>IDENTIFICATION</scope>
    <source>
        <tissue evidence="5 6">Whole organism</tissue>
    </source>
</reference>
<reference evidence="3" key="2">
    <citation type="journal article" date="2018" name="Environ. Sci. Technol.">
        <title>The Toxicogenome of Hyalella azteca: A Model for Sediment Ecotoxicology and Evolutionary Toxicology.</title>
        <authorList>
            <person name="Poynton H.C."/>
            <person name="Hasenbein S."/>
            <person name="Benoit J.B."/>
            <person name="Sepulveda M.S."/>
            <person name="Poelchau M.F."/>
            <person name="Hughes D.S.T."/>
            <person name="Murali S.C."/>
            <person name="Chen S."/>
            <person name="Glastad K.M."/>
            <person name="Goodisman M.A.D."/>
            <person name="Werren J.H."/>
            <person name="Vineis J.H."/>
            <person name="Bowen J.L."/>
            <person name="Friedrich M."/>
            <person name="Jones J."/>
            <person name="Robertson H.M."/>
            <person name="Feyereisen R."/>
            <person name="Mechler-Hickson A."/>
            <person name="Mathers N."/>
            <person name="Lee C.E."/>
            <person name="Colbourne J.K."/>
            <person name="Biales A."/>
            <person name="Johnston J.S."/>
            <person name="Wellborn G.A."/>
            <person name="Rosendale A.J."/>
            <person name="Cridge A.G."/>
            <person name="Munoz-Torres M.C."/>
            <person name="Bain P.A."/>
            <person name="Manny A.R."/>
            <person name="Major K.M."/>
            <person name="Lambert F.N."/>
            <person name="Vulpe C.D."/>
            <person name="Tuck P."/>
            <person name="Blalock B.J."/>
            <person name="Lin Y.Y."/>
            <person name="Smith M.E."/>
            <person name="Ochoa-Acuna H."/>
            <person name="Chen M.M."/>
            <person name="Childers C.P."/>
            <person name="Qu J."/>
            <person name="Dugan S."/>
            <person name="Lee S.L."/>
            <person name="Chao H."/>
            <person name="Dinh H."/>
            <person name="Han Y."/>
            <person name="Doddapaneni H."/>
            <person name="Worley K.C."/>
            <person name="Muzny D.M."/>
            <person name="Gibbs R.A."/>
            <person name="Richards S."/>
        </authorList>
    </citation>
    <scope>NUCLEOTIDE SEQUENCE</scope>
    <source>
        <strain evidence="3">HAZT.00-mixed</strain>
        <tissue evidence="3">Whole organism</tissue>
    </source>
</reference>
<feature type="region of interest" description="Disordered" evidence="2">
    <location>
        <begin position="1"/>
        <end position="46"/>
    </location>
</feature>
<evidence type="ECO:0000313" key="3">
    <source>
        <dbReference type="EMBL" id="KAA0194484.1"/>
    </source>
</evidence>
<dbReference type="GeneID" id="108673399"/>
<reference evidence="3" key="1">
    <citation type="submission" date="2014-08" db="EMBL/GenBank/DDBJ databases">
        <authorList>
            <person name="Murali S."/>
            <person name="Richards S."/>
            <person name="Bandaranaike D."/>
            <person name="Bellair M."/>
            <person name="Blankenburg K."/>
            <person name="Chao H."/>
            <person name="Dinh H."/>
            <person name="Doddapaneni H."/>
            <person name="Dugan-Rocha S."/>
            <person name="Elkadiri S."/>
            <person name="Gnanaolivu R."/>
            <person name="Hughes D."/>
            <person name="Lee S."/>
            <person name="Li M."/>
            <person name="Ming W."/>
            <person name="Munidasa M."/>
            <person name="Muniz J."/>
            <person name="Nguyen L."/>
            <person name="Osuji N."/>
            <person name="Pu L.-L."/>
            <person name="Puazo M."/>
            <person name="Skinner E."/>
            <person name="Qu C."/>
            <person name="Quiroz J."/>
            <person name="Raj R."/>
            <person name="Weissenberger G."/>
            <person name="Xin Y."/>
            <person name="Zou X."/>
            <person name="Han Y."/>
            <person name="Worley K."/>
            <person name="Muzny D."/>
            <person name="Gibbs R."/>
        </authorList>
    </citation>
    <scope>NUCLEOTIDE SEQUENCE</scope>
    <source>
        <strain evidence="3">HAZT.00-mixed</strain>
        <tissue evidence="3">Whole organism</tissue>
    </source>
</reference>
<dbReference type="InterPro" id="IPR029028">
    <property type="entry name" value="Alpha/beta_knot_MTases"/>
</dbReference>
<dbReference type="OMA" id="PIQPRLE"/>
<reference evidence="3" key="3">
    <citation type="submission" date="2019-06" db="EMBL/GenBank/DDBJ databases">
        <authorList>
            <person name="Poynton C."/>
            <person name="Hasenbein S."/>
            <person name="Benoit J.B."/>
            <person name="Sepulveda M.S."/>
            <person name="Poelchau M.F."/>
            <person name="Murali S.C."/>
            <person name="Chen S."/>
            <person name="Glastad K.M."/>
            <person name="Werren J.H."/>
            <person name="Vineis J.H."/>
            <person name="Bowen J.L."/>
            <person name="Friedrich M."/>
            <person name="Jones J."/>
            <person name="Robertson H.M."/>
            <person name="Feyereisen R."/>
            <person name="Mechler-Hickson A."/>
            <person name="Mathers N."/>
            <person name="Lee C.E."/>
            <person name="Colbourne J.K."/>
            <person name="Biales A."/>
            <person name="Johnston J.S."/>
            <person name="Wellborn G.A."/>
            <person name="Rosendale A.J."/>
            <person name="Cridge A.G."/>
            <person name="Munoz-Torres M.C."/>
            <person name="Bain P.A."/>
            <person name="Manny A.R."/>
            <person name="Major K.M."/>
            <person name="Lambert F.N."/>
            <person name="Vulpe C.D."/>
            <person name="Tuck P."/>
            <person name="Blalock B.J."/>
            <person name="Lin Y.-Y."/>
            <person name="Smith M.E."/>
            <person name="Ochoa-Acuna H."/>
            <person name="Chen M.-J.M."/>
            <person name="Childers C.P."/>
            <person name="Qu J."/>
            <person name="Dugan S."/>
            <person name="Lee S.L."/>
            <person name="Chao H."/>
            <person name="Dinh H."/>
            <person name="Han Y."/>
            <person name="Doddapaneni H."/>
            <person name="Worley K.C."/>
            <person name="Muzny D.M."/>
            <person name="Gibbs R.A."/>
            <person name="Richards S."/>
        </authorList>
    </citation>
    <scope>NUCLEOTIDE SEQUENCE</scope>
    <source>
        <strain evidence="3">HAZT.00-mixed</strain>
        <tissue evidence="3">Whole organism</tissue>
    </source>
</reference>
<dbReference type="AlphaFoldDB" id="A0A6A0H024"/>
<dbReference type="Proteomes" id="UP000694843">
    <property type="component" value="Unplaced"/>
</dbReference>
<dbReference type="SUPFAM" id="SSF50249">
    <property type="entry name" value="Nucleic acid-binding proteins"/>
    <property type="match status" value="1"/>
</dbReference>
<dbReference type="KEGG" id="hazt:108673399"/>
<evidence type="ECO:0000313" key="5">
    <source>
        <dbReference type="RefSeq" id="XP_018016710.1"/>
    </source>
</evidence>
<dbReference type="Gene3D" id="2.40.50.140">
    <property type="entry name" value="Nucleic acid-binding proteins"/>
    <property type="match status" value="1"/>
</dbReference>
<dbReference type="GO" id="GO:0008168">
    <property type="term" value="F:methyltransferase activity"/>
    <property type="evidence" value="ECO:0007669"/>
    <property type="project" value="UniProtKB-KW"/>
</dbReference>
<dbReference type="Proteomes" id="UP000711488">
    <property type="component" value="Unassembled WGS sequence"/>
</dbReference>
<proteinExistence type="inferred from homology"/>
<keyword evidence="5 6" id="KW-0808">Transferase</keyword>
<sequence>MGKRTRNHDTVEDAGGKNPNKISLGGEPIKHLKSSESSEERSSYDDEHMKIIKTSSHGKVKKQSRFSIGFDEPYNSDCYEPVELPEKGRSFTVSVAIPTSFLAEVCPKREIRTYVMGQLARSISIFGVDEIVLYNDHCWNKTSNDNHNEYLEMMSTILQYQECPQYLRKHLVPQSPHLISAGLLNPLAAPHHLRAQQWCKYREGVVVDRNGKSGSLVDVGLGRNVAVPDKTAEIGMRVTVKLPDAARVMASPIGELVSPQEPRLLHGITWGYTVRHADSLAQVISECESDERYDFIIGTSDRGTPVQDLYIPKFKKLLIVFGGVAGLEEALSCDAALTATSPEELFDAYINACIHQQTRTIRTDEAVPLVLAAVLPKLQR</sequence>